<dbReference type="EMBL" id="CP000554">
    <property type="protein sequence ID" value="ABM79389.1"/>
    <property type="molecule type" value="Genomic_DNA"/>
</dbReference>
<accession>A2CD29</accession>
<gene>
    <name evidence="2" type="ordered locus">P9303_26591</name>
</gene>
<dbReference type="STRING" id="59922.P9303_26591"/>
<feature type="domain" description="Gcp-like" evidence="1">
    <location>
        <begin position="52"/>
        <end position="130"/>
    </location>
</feature>
<dbReference type="RefSeq" id="WP_011827232.1">
    <property type="nucleotide sequence ID" value="NC_008820.1"/>
</dbReference>
<sequence length="225" mass="24116">MSCQTGSSLEEDQAFLLLALHSSSETLGVAVLDCRDPKTSRRTATFPLGRGLSNSLLNCVEELLPAASWPQLARLAVAIGPGGFTGTRLTVVMARTLAQQLGCSLDGVSSFALMVPRLAVALSDEQMEQPFWIVKTLPRRGTVAGRYQLQMAAEVGAAKVVVELESPHLLAEDFKAFPALDAQDDVAKDVERLLELCATAHSLDQEVAWTDVLPIYPTSPVVVSP</sequence>
<dbReference type="Proteomes" id="UP000002274">
    <property type="component" value="Chromosome"/>
</dbReference>
<dbReference type="AlphaFoldDB" id="A2CD29"/>
<dbReference type="Gene3D" id="3.30.420.40">
    <property type="match status" value="1"/>
</dbReference>
<dbReference type="KEGG" id="pmf:P9303_26591"/>
<dbReference type="Pfam" id="PF00814">
    <property type="entry name" value="TsaD"/>
    <property type="match status" value="1"/>
</dbReference>
<dbReference type="HOGENOM" id="CLU_099872_0_0_3"/>
<reference evidence="2 3" key="1">
    <citation type="journal article" date="2007" name="PLoS Genet.">
        <title>Patterns and implications of gene gain and loss in the evolution of Prochlorococcus.</title>
        <authorList>
            <person name="Kettler G.C."/>
            <person name="Martiny A.C."/>
            <person name="Huang K."/>
            <person name="Zucker J."/>
            <person name="Coleman M.L."/>
            <person name="Rodrigue S."/>
            <person name="Chen F."/>
            <person name="Lapidus A."/>
            <person name="Ferriera S."/>
            <person name="Johnson J."/>
            <person name="Steglich C."/>
            <person name="Church G.M."/>
            <person name="Richardson P."/>
            <person name="Chisholm S.W."/>
        </authorList>
    </citation>
    <scope>NUCLEOTIDE SEQUENCE [LARGE SCALE GENOMIC DNA]</scope>
    <source>
        <strain evidence="2 3">MIT 9303</strain>
    </source>
</reference>
<dbReference type="InterPro" id="IPR043129">
    <property type="entry name" value="ATPase_NBD"/>
</dbReference>
<dbReference type="SUPFAM" id="SSF53067">
    <property type="entry name" value="Actin-like ATPase domain"/>
    <property type="match status" value="1"/>
</dbReference>
<name>A2CD29_PROM3</name>
<dbReference type="InterPro" id="IPR022496">
    <property type="entry name" value="T6A_TsaB"/>
</dbReference>
<protein>
    <submittedName>
        <fullName evidence="2">Putative molecular chaperone</fullName>
    </submittedName>
</protein>
<dbReference type="InterPro" id="IPR000905">
    <property type="entry name" value="Gcp-like_dom"/>
</dbReference>
<organism evidence="2 3">
    <name type="scientific">Prochlorococcus marinus (strain MIT 9303)</name>
    <dbReference type="NCBI Taxonomy" id="59922"/>
    <lineage>
        <taxon>Bacteria</taxon>
        <taxon>Bacillati</taxon>
        <taxon>Cyanobacteriota</taxon>
        <taxon>Cyanophyceae</taxon>
        <taxon>Synechococcales</taxon>
        <taxon>Prochlorococcaceae</taxon>
        <taxon>Prochlorococcus</taxon>
    </lineage>
</organism>
<evidence type="ECO:0000313" key="3">
    <source>
        <dbReference type="Proteomes" id="UP000002274"/>
    </source>
</evidence>
<dbReference type="BioCyc" id="PMAR59922:G1G80-2330-MONOMER"/>
<dbReference type="GO" id="GO:0002949">
    <property type="term" value="P:tRNA threonylcarbamoyladenosine modification"/>
    <property type="evidence" value="ECO:0007669"/>
    <property type="project" value="InterPro"/>
</dbReference>
<evidence type="ECO:0000313" key="2">
    <source>
        <dbReference type="EMBL" id="ABM79389.1"/>
    </source>
</evidence>
<proteinExistence type="predicted"/>
<dbReference type="NCBIfam" id="TIGR03725">
    <property type="entry name" value="T6A_YeaZ"/>
    <property type="match status" value="1"/>
</dbReference>
<evidence type="ECO:0000259" key="1">
    <source>
        <dbReference type="Pfam" id="PF00814"/>
    </source>
</evidence>